<sequence length="257" mass="29224">MTHKVCRILENSDDQSDRSDDRQYRLTPKIKGICSDNQRATIAVEFEPIKLCVKWFTCVLISHSASPVLLGQRQQVERYREIQLAGVNGMSNSTELVLIVFVFLMNFKCLSGRLFACLPVCHGSRCKLVLFVLLRDKAVTQVASAGIAVRVWGRDLYLDPGLLSADGARFSSSAARDSLLTAAFTSWRNLSSGRKEEDEERKSRDIIVGPQAQEQILRRGNTEDKTMVRQGKKKFRLRNKRYCDILVKGVGWSFRYR</sequence>
<protein>
    <submittedName>
        <fullName evidence="1">Uncharacterized protein</fullName>
    </submittedName>
</protein>
<evidence type="ECO:0000313" key="2">
    <source>
        <dbReference type="Proteomes" id="UP001283361"/>
    </source>
</evidence>
<gene>
    <name evidence="1" type="ORF">RRG08_030789</name>
</gene>
<organism evidence="1 2">
    <name type="scientific">Elysia crispata</name>
    <name type="common">lettuce slug</name>
    <dbReference type="NCBI Taxonomy" id="231223"/>
    <lineage>
        <taxon>Eukaryota</taxon>
        <taxon>Metazoa</taxon>
        <taxon>Spiralia</taxon>
        <taxon>Lophotrochozoa</taxon>
        <taxon>Mollusca</taxon>
        <taxon>Gastropoda</taxon>
        <taxon>Heterobranchia</taxon>
        <taxon>Euthyneura</taxon>
        <taxon>Panpulmonata</taxon>
        <taxon>Sacoglossa</taxon>
        <taxon>Placobranchoidea</taxon>
        <taxon>Plakobranchidae</taxon>
        <taxon>Elysia</taxon>
    </lineage>
</organism>
<dbReference type="Proteomes" id="UP001283361">
    <property type="component" value="Unassembled WGS sequence"/>
</dbReference>
<keyword evidence="2" id="KW-1185">Reference proteome</keyword>
<reference evidence="1" key="1">
    <citation type="journal article" date="2023" name="G3 (Bethesda)">
        <title>A reference genome for the long-term kleptoplast-retaining sea slug Elysia crispata morphotype clarki.</title>
        <authorList>
            <person name="Eastman K.E."/>
            <person name="Pendleton A.L."/>
            <person name="Shaikh M.A."/>
            <person name="Suttiyut T."/>
            <person name="Ogas R."/>
            <person name="Tomko P."/>
            <person name="Gavelis G."/>
            <person name="Widhalm J.R."/>
            <person name="Wisecaver J.H."/>
        </authorList>
    </citation>
    <scope>NUCLEOTIDE SEQUENCE</scope>
    <source>
        <strain evidence="1">ECLA1</strain>
    </source>
</reference>
<dbReference type="EMBL" id="JAWDGP010006299">
    <property type="protein sequence ID" value="KAK3743667.1"/>
    <property type="molecule type" value="Genomic_DNA"/>
</dbReference>
<dbReference type="AlphaFoldDB" id="A0AAE0YFG8"/>
<proteinExistence type="predicted"/>
<name>A0AAE0YFG8_9GAST</name>
<accession>A0AAE0YFG8</accession>
<comment type="caution">
    <text evidence="1">The sequence shown here is derived from an EMBL/GenBank/DDBJ whole genome shotgun (WGS) entry which is preliminary data.</text>
</comment>
<evidence type="ECO:0000313" key="1">
    <source>
        <dbReference type="EMBL" id="KAK3743667.1"/>
    </source>
</evidence>